<dbReference type="Pfam" id="PF02995">
    <property type="entry name" value="DUF229"/>
    <property type="match status" value="1"/>
</dbReference>
<evidence type="ECO:0000313" key="1">
    <source>
        <dbReference type="EMBL" id="EPB72101.1"/>
    </source>
</evidence>
<dbReference type="SUPFAM" id="SSF53649">
    <property type="entry name" value="Alkaline phosphatase-like"/>
    <property type="match status" value="1"/>
</dbReference>
<dbReference type="CDD" id="cd16021">
    <property type="entry name" value="ALP_like"/>
    <property type="match status" value="1"/>
</dbReference>
<evidence type="ECO:0008006" key="3">
    <source>
        <dbReference type="Google" id="ProtNLM"/>
    </source>
</evidence>
<dbReference type="PANTHER" id="PTHR10974">
    <property type="entry name" value="FI08016P-RELATED"/>
    <property type="match status" value="1"/>
</dbReference>
<evidence type="ECO:0000313" key="2">
    <source>
        <dbReference type="Proteomes" id="UP000054495"/>
    </source>
</evidence>
<protein>
    <recommendedName>
        <fullName evidence="3">Sulfatase N-terminal domain-containing protein</fullName>
    </recommendedName>
</protein>
<dbReference type="Proteomes" id="UP000054495">
    <property type="component" value="Unassembled WGS sequence"/>
</dbReference>
<proteinExistence type="predicted"/>
<gene>
    <name evidence="1" type="ORF">ANCCEY_08805</name>
</gene>
<dbReference type="EMBL" id="KE125067">
    <property type="protein sequence ID" value="EPB72101.1"/>
    <property type="molecule type" value="Genomic_DNA"/>
</dbReference>
<sequence length="361" mass="42082">MFCPSFVYLHTIGQYIRNRECYGCTPYKPFTSLSNGRIHLAEKAKDFRCKARTPKPVRSQRPDVYLIIIDSVSSFMAKRSLPKTIKFIRDEMEGTLMEFLNKVGVNSRPNGFPLVFGKSIEGGNRALIGLPALKPDWNRRTMCRQYLDNYDYHLHQFEAHGYKSMIAQDENVGIAYYPDCLGFNRSEANHLRMRESRNLHNSMERSCNERHIEMLDYLGKFIHSYPGVPKIGQLWPTTIAHDTLKDLYHADDHFLSFFRKNSKKLENAFVFIMADHGPRREGIGATFLGYYESNNPFLMVTLPKKYRNTEIHNQLRNKSHQLMTNFDIHATLMDILKFNRRRTSATPPTVTCNRIARDRHS</sequence>
<accession>A0A0D6LQ03</accession>
<organism evidence="1 2">
    <name type="scientific">Ancylostoma ceylanicum</name>
    <dbReference type="NCBI Taxonomy" id="53326"/>
    <lineage>
        <taxon>Eukaryota</taxon>
        <taxon>Metazoa</taxon>
        <taxon>Ecdysozoa</taxon>
        <taxon>Nematoda</taxon>
        <taxon>Chromadorea</taxon>
        <taxon>Rhabditida</taxon>
        <taxon>Rhabditina</taxon>
        <taxon>Rhabditomorpha</taxon>
        <taxon>Strongyloidea</taxon>
        <taxon>Ancylostomatidae</taxon>
        <taxon>Ancylostomatinae</taxon>
        <taxon>Ancylostoma</taxon>
    </lineage>
</organism>
<dbReference type="Gene3D" id="3.40.720.10">
    <property type="entry name" value="Alkaline Phosphatase, subunit A"/>
    <property type="match status" value="1"/>
</dbReference>
<dbReference type="AlphaFoldDB" id="A0A0D6LQ03"/>
<dbReference type="InterPro" id="IPR017850">
    <property type="entry name" value="Alkaline_phosphatase_core_sf"/>
</dbReference>
<name>A0A0D6LQ03_9BILA</name>
<reference evidence="1 2" key="1">
    <citation type="submission" date="2013-05" db="EMBL/GenBank/DDBJ databases">
        <title>Draft genome of the parasitic nematode Anyclostoma ceylanicum.</title>
        <authorList>
            <person name="Mitreva M."/>
        </authorList>
    </citation>
    <scope>NUCLEOTIDE SEQUENCE [LARGE SCALE GENOMIC DNA]</scope>
</reference>
<keyword evidence="2" id="KW-1185">Reference proteome</keyword>
<dbReference type="InterPro" id="IPR004245">
    <property type="entry name" value="DUF229"/>
</dbReference>
<dbReference type="GO" id="GO:0005615">
    <property type="term" value="C:extracellular space"/>
    <property type="evidence" value="ECO:0007669"/>
    <property type="project" value="TreeGrafter"/>
</dbReference>
<dbReference type="PANTHER" id="PTHR10974:SF75">
    <property type="entry name" value="SULFATASE DOMAIN-CONTAINING PROTEIN"/>
    <property type="match status" value="1"/>
</dbReference>